<dbReference type="OrthoDB" id="5984396at2759"/>
<keyword evidence="1" id="KW-0175">Coiled coil</keyword>
<sequence>MEQMTTCLIDWLTKISGKEISSLTALADCKILEEEARTICWKSPVPQRESSCKTVLAILEACFEMRLGGHIHTDQIEQGNAAEIIKMIALLTLASLDEKAPIKYYDALQDMSDEHVQHLESLRELAASLLTPEMGAESPDQQSPASPSAHSHASHSDPLSMSMSMSMPGRPQTPQTPTSRVGSMRPPSRCMVRTPHQHRLLRTPHQHRLLHTPISSRKAAKRALERVNTENDDLREELHELQEELKERSAQVAALTIKAERADRFEAELEDARTELDELRDVRGRFDRMKRQLEHANEELDQLRVVERQLSDALEARDRMQEEKAVLAKKLECQESSSRRRISELQKDRTRVSELEGELSAWRNAAENAEAQVKSLKAELAVVQKQVSQEAMTKQSDAAELEADNARLRTSLNELRAEVSSMSQERDRLLQMSQEFEVKEYEMKQAISELQESCEQYKSACSQHQMKAVSSTGRVRELEDQVEALTSDNAAKSDEMHALSQRLAATRAQLEDLQSEQSRMRARVSAAERENAQLRSQLKAQQDSTSQNSQAVEEAQAQVFHLKQQLADAQEELARKKKQNTLLLRDYNRLIERLKHETQVEVRKTEMLKQASRNASPATTPVAQVSTPKSSMNMRRELAAQHQPSPLQAQQSRPPQQQEARMPGPRHHRQAWAEQTQSKDYYKPTDDSRIEELKRRNAALPPHLRSSNFLETTNFINAAPATKKAELDAPEPKLDTRRKAWGKATTNIPPFATAIGSPRGAHCEHISPCVRCRRRQCSGKQSR</sequence>
<evidence type="ECO:0000256" key="1">
    <source>
        <dbReference type="ARBA" id="ARBA00023054"/>
    </source>
</evidence>
<dbReference type="Gene3D" id="1.10.287.1490">
    <property type="match status" value="1"/>
</dbReference>
<dbReference type="KEGG" id="sre:PTSG_08124"/>
<gene>
    <name evidence="3" type="ORF">PTSG_08124</name>
</gene>
<evidence type="ECO:0000313" key="4">
    <source>
        <dbReference type="Proteomes" id="UP000007799"/>
    </source>
</evidence>
<dbReference type="PANTHER" id="PTHR23160:SF19">
    <property type="entry name" value="MYOSIN HEAVY CHAIN-RELATED PROTEIN"/>
    <property type="match status" value="1"/>
</dbReference>
<feature type="region of interest" description="Disordered" evidence="2">
    <location>
        <begin position="523"/>
        <end position="552"/>
    </location>
</feature>
<feature type="compositionally biased region" description="Low complexity" evidence="2">
    <location>
        <begin position="643"/>
        <end position="658"/>
    </location>
</feature>
<feature type="region of interest" description="Disordered" evidence="2">
    <location>
        <begin position="133"/>
        <end position="189"/>
    </location>
</feature>
<evidence type="ECO:0000313" key="3">
    <source>
        <dbReference type="EMBL" id="EGD76773.1"/>
    </source>
</evidence>
<keyword evidence="4" id="KW-1185">Reference proteome</keyword>
<proteinExistence type="predicted"/>
<accession>F2UI24</accession>
<name>F2UI24_SALR5</name>
<evidence type="ECO:0000256" key="2">
    <source>
        <dbReference type="SAM" id="MobiDB-lite"/>
    </source>
</evidence>
<dbReference type="GeneID" id="16071707"/>
<feature type="compositionally biased region" description="Low complexity" evidence="2">
    <location>
        <begin position="138"/>
        <end position="167"/>
    </location>
</feature>
<dbReference type="InParanoid" id="F2UI24"/>
<feature type="compositionally biased region" description="Polar residues" evidence="2">
    <location>
        <begin position="172"/>
        <end position="181"/>
    </location>
</feature>
<dbReference type="AlphaFoldDB" id="F2UI24"/>
<feature type="compositionally biased region" description="Polar residues" evidence="2">
    <location>
        <begin position="533"/>
        <end position="551"/>
    </location>
</feature>
<protein>
    <submittedName>
        <fullName evidence="3">Uncharacterized protein</fullName>
    </submittedName>
</protein>
<dbReference type="Proteomes" id="UP000007799">
    <property type="component" value="Unassembled WGS sequence"/>
</dbReference>
<feature type="region of interest" description="Disordered" evidence="2">
    <location>
        <begin position="607"/>
        <end position="687"/>
    </location>
</feature>
<dbReference type="EMBL" id="GL832975">
    <property type="protein sequence ID" value="EGD76773.1"/>
    <property type="molecule type" value="Genomic_DNA"/>
</dbReference>
<feature type="compositionally biased region" description="Polar residues" evidence="2">
    <location>
        <begin position="611"/>
        <end position="633"/>
    </location>
</feature>
<reference evidence="3" key="1">
    <citation type="submission" date="2009-08" db="EMBL/GenBank/DDBJ databases">
        <title>Annotation of Salpingoeca rosetta.</title>
        <authorList>
            <consortium name="The Broad Institute Genome Sequencing Platform"/>
            <person name="Russ C."/>
            <person name="Cuomo C."/>
            <person name="Burger G."/>
            <person name="Gray M.W."/>
            <person name="Holland P.W.H."/>
            <person name="King N."/>
            <person name="Lang F.B.F."/>
            <person name="Roger A.J."/>
            <person name="Ruiz-Trillo I."/>
            <person name="Young S.K."/>
            <person name="Zeng Q."/>
            <person name="Gargeya S."/>
            <person name="Alvarado L."/>
            <person name="Berlin A."/>
            <person name="Chapman S.B."/>
            <person name="Chen Z."/>
            <person name="Freedman E."/>
            <person name="Gellesch M."/>
            <person name="Goldberg J."/>
            <person name="Griggs A."/>
            <person name="Gujja S."/>
            <person name="Heilman E."/>
            <person name="Heiman D."/>
            <person name="Howarth C."/>
            <person name="Mehta T."/>
            <person name="Neiman D."/>
            <person name="Pearson M."/>
            <person name="Roberts A."/>
            <person name="Saif S."/>
            <person name="Shea T."/>
            <person name="Shenoy N."/>
            <person name="Sisk P."/>
            <person name="Stolte C."/>
            <person name="Sykes S."/>
            <person name="White J."/>
            <person name="Yandava C."/>
            <person name="Haas B."/>
            <person name="Nusbaum C."/>
            <person name="Birren B."/>
        </authorList>
    </citation>
    <scope>NUCLEOTIDE SEQUENCE [LARGE SCALE GENOMIC DNA]</scope>
    <source>
        <strain evidence="3">ATCC 50818</strain>
    </source>
</reference>
<dbReference type="PANTHER" id="PTHR23160">
    <property type="entry name" value="SYNAPTONEMAL COMPLEX PROTEIN-RELATED"/>
    <property type="match status" value="1"/>
</dbReference>
<organism evidence="4">
    <name type="scientific">Salpingoeca rosetta (strain ATCC 50818 / BSB-021)</name>
    <dbReference type="NCBI Taxonomy" id="946362"/>
    <lineage>
        <taxon>Eukaryota</taxon>
        <taxon>Choanoflagellata</taxon>
        <taxon>Craspedida</taxon>
        <taxon>Salpingoecidae</taxon>
        <taxon>Salpingoeca</taxon>
    </lineage>
</organism>
<dbReference type="RefSeq" id="XP_004991145.1">
    <property type="nucleotide sequence ID" value="XM_004991088.1"/>
</dbReference>